<organism evidence="3 4">
    <name type="scientific">Marmota marmota marmota</name>
    <name type="common">Alpine marmot</name>
    <dbReference type="NCBI Taxonomy" id="9994"/>
    <lineage>
        <taxon>Eukaryota</taxon>
        <taxon>Metazoa</taxon>
        <taxon>Chordata</taxon>
        <taxon>Craniata</taxon>
        <taxon>Vertebrata</taxon>
        <taxon>Euteleostomi</taxon>
        <taxon>Mammalia</taxon>
        <taxon>Eutheria</taxon>
        <taxon>Euarchontoglires</taxon>
        <taxon>Glires</taxon>
        <taxon>Rodentia</taxon>
        <taxon>Sciuromorpha</taxon>
        <taxon>Sciuridae</taxon>
        <taxon>Xerinae</taxon>
        <taxon>Marmotini</taxon>
        <taxon>Marmota</taxon>
    </lineage>
</organism>
<reference evidence="3" key="1">
    <citation type="submission" date="2025-08" db="UniProtKB">
        <authorList>
            <consortium name="Ensembl"/>
        </authorList>
    </citation>
    <scope>IDENTIFICATION</scope>
</reference>
<dbReference type="PANTHER" id="PTHR10921:SF0">
    <property type="entry name" value="NUCLEAR DISTRIBUTION PROTEIN NUDE-LIKE 1"/>
    <property type="match status" value="1"/>
</dbReference>
<accession>A0A8C6EXH5</accession>
<reference evidence="3" key="2">
    <citation type="submission" date="2025-09" db="UniProtKB">
        <authorList>
            <consortium name="Ensembl"/>
        </authorList>
    </citation>
    <scope>IDENTIFICATION</scope>
</reference>
<evidence type="ECO:0000313" key="4">
    <source>
        <dbReference type="Proteomes" id="UP000694407"/>
    </source>
</evidence>
<evidence type="ECO:0000256" key="1">
    <source>
        <dbReference type="ARBA" id="ARBA00007429"/>
    </source>
</evidence>
<dbReference type="GO" id="GO:0000776">
    <property type="term" value="C:kinetochore"/>
    <property type="evidence" value="ECO:0007669"/>
    <property type="project" value="TreeGrafter"/>
</dbReference>
<dbReference type="PANTHER" id="PTHR10921">
    <property type="entry name" value="NUCLEAR DISTRIBUTION PROTEIN NUDE HOMOLOG 1"/>
    <property type="match status" value="1"/>
</dbReference>
<keyword evidence="2" id="KW-0175">Coiled coil</keyword>
<protein>
    <recommendedName>
        <fullName evidence="5">NudE neurodevelopment protein 1 like 1</fullName>
    </recommendedName>
</protein>
<dbReference type="GO" id="GO:0016477">
    <property type="term" value="P:cell migration"/>
    <property type="evidence" value="ECO:0007669"/>
    <property type="project" value="TreeGrafter"/>
</dbReference>
<comment type="similarity">
    <text evidence="1">Belongs to the nudE family.</text>
</comment>
<dbReference type="GO" id="GO:0008017">
    <property type="term" value="F:microtubule binding"/>
    <property type="evidence" value="ECO:0007669"/>
    <property type="project" value="InterPro"/>
</dbReference>
<dbReference type="GO" id="GO:0010975">
    <property type="term" value="P:regulation of neuron projection development"/>
    <property type="evidence" value="ECO:0007669"/>
    <property type="project" value="TreeGrafter"/>
</dbReference>
<dbReference type="GO" id="GO:0005871">
    <property type="term" value="C:kinesin complex"/>
    <property type="evidence" value="ECO:0007669"/>
    <property type="project" value="TreeGrafter"/>
</dbReference>
<dbReference type="GO" id="GO:0007020">
    <property type="term" value="P:microtubule nucleation"/>
    <property type="evidence" value="ECO:0007669"/>
    <property type="project" value="TreeGrafter"/>
</dbReference>
<dbReference type="Proteomes" id="UP000694407">
    <property type="component" value="Unplaced"/>
</dbReference>
<dbReference type="Ensembl" id="ENSMMMT00000026389.1">
    <property type="protein sequence ID" value="ENSMMMP00000023296.1"/>
    <property type="gene ID" value="ENSMMMG00000020408.1"/>
</dbReference>
<keyword evidence="4" id="KW-1185">Reference proteome</keyword>
<name>A0A8C6EXH5_MARMA</name>
<dbReference type="GO" id="GO:0047496">
    <property type="term" value="P:vesicle transport along microtubule"/>
    <property type="evidence" value="ECO:0007669"/>
    <property type="project" value="TreeGrafter"/>
</dbReference>
<dbReference type="GeneTree" id="ENSGT00390000000111"/>
<dbReference type="GO" id="GO:0000132">
    <property type="term" value="P:establishment of mitotic spindle orientation"/>
    <property type="evidence" value="ECO:0007669"/>
    <property type="project" value="TreeGrafter"/>
</dbReference>
<dbReference type="AlphaFoldDB" id="A0A8C6EXH5"/>
<dbReference type="GO" id="GO:0005813">
    <property type="term" value="C:centrosome"/>
    <property type="evidence" value="ECO:0007669"/>
    <property type="project" value="TreeGrafter"/>
</dbReference>
<sequence length="120" mass="13564">MDGEDIPDFSSLKEETAYWKELSLKYKQSFQEARDELVEFQEGSRELEAELEAQLVQAACSGGCWALPSPRTLRDINTGYFFLLAVVFSPNQVYMCPLLSSHPCIFSAHDHVSPNFIPTV</sequence>
<proteinExistence type="inferred from homology"/>
<dbReference type="GO" id="GO:0051642">
    <property type="term" value="P:centrosome localization"/>
    <property type="evidence" value="ECO:0007669"/>
    <property type="project" value="TreeGrafter"/>
</dbReference>
<evidence type="ECO:0000256" key="2">
    <source>
        <dbReference type="ARBA" id="ARBA00023054"/>
    </source>
</evidence>
<dbReference type="InterPro" id="IPR033494">
    <property type="entry name" value="NUDE"/>
</dbReference>
<evidence type="ECO:0000313" key="3">
    <source>
        <dbReference type="Ensembl" id="ENSMMMP00000023296.1"/>
    </source>
</evidence>
<dbReference type="GO" id="GO:0007059">
    <property type="term" value="P:chromosome segregation"/>
    <property type="evidence" value="ECO:0007669"/>
    <property type="project" value="TreeGrafter"/>
</dbReference>
<dbReference type="GO" id="GO:0007100">
    <property type="term" value="P:mitotic centrosome separation"/>
    <property type="evidence" value="ECO:0007669"/>
    <property type="project" value="TreeGrafter"/>
</dbReference>
<evidence type="ECO:0008006" key="5">
    <source>
        <dbReference type="Google" id="ProtNLM"/>
    </source>
</evidence>